<feature type="transmembrane region" description="Helical" evidence="9">
    <location>
        <begin position="183"/>
        <end position="201"/>
    </location>
</feature>
<dbReference type="GO" id="GO:0046942">
    <property type="term" value="P:carboxylic acid transport"/>
    <property type="evidence" value="ECO:0007669"/>
    <property type="project" value="UniProtKB-ARBA"/>
</dbReference>
<evidence type="ECO:0000256" key="2">
    <source>
        <dbReference type="ARBA" id="ARBA00006434"/>
    </source>
</evidence>
<feature type="transmembrane region" description="Helical" evidence="9">
    <location>
        <begin position="154"/>
        <end position="171"/>
    </location>
</feature>
<keyword evidence="11" id="KW-1185">Reference proteome</keyword>
<dbReference type="GO" id="GO:0005886">
    <property type="term" value="C:plasma membrane"/>
    <property type="evidence" value="ECO:0007669"/>
    <property type="project" value="TreeGrafter"/>
</dbReference>
<evidence type="ECO:0000256" key="4">
    <source>
        <dbReference type="ARBA" id="ARBA00022475"/>
    </source>
</evidence>
<dbReference type="CDD" id="cd11480">
    <property type="entry name" value="SLC5sbd_u4"/>
    <property type="match status" value="1"/>
</dbReference>
<evidence type="ECO:0000313" key="10">
    <source>
        <dbReference type="EMBL" id="SKA84297.1"/>
    </source>
</evidence>
<sequence>MNSIQIWTYVMVGLTFGIYLTIAWLSRVKDAKGFYVAGGGVPPMANGLATAADWMSAASFISMAGLISFMGYNGSVYLMGWTGGYVLLALLLAPYLRKFGKFTVPDFVGDRYYSNTARVVALICAIFVSLTYVAGQMRGVGVVFSRFLEVDVNTGVFIGMGIVFFYAALGGMKGITWTQVAQYCVLILAFLIPAVAISMKITGSPIPQIGFGGVIASGPDTGQHLLSKLNEIGVALGFGGYTSPFANLSMLNVFCITMALMVGTAGLPHVIIRFYTVPSVRAARLSAGYALLFIAILYTTAPAVASFARYNMVQTLKEVDYKAEQATPLPDWFQNWTATGLVAWVDKNNDGKVQYLGPAKGGGAAIEGKPVLAETGTDQYGLPVLANAPTTNANELYVDRDIMVLANPEIAQLPAWVIALVAAGGLAAALSTASGLLLVIASAISHDLYYRIINRQASEKQRLLVGRVMIGVAVCIAGYFGINPPGFVAQVVALAFGLGAASFFPVIVLGIFWKRTTREGAIAGMVAGIGFTMLYIIQCTPAFMGMEPWLLGIKSTGIGTVGMLLNFVVTFTVSLMTPPPPAEIQELVESVRIPRGAGAATDH</sequence>
<dbReference type="InterPro" id="IPR050277">
    <property type="entry name" value="Sodium:Solute_Symporter"/>
</dbReference>
<dbReference type="PANTHER" id="PTHR48086:SF5">
    <property type="entry name" value="NA(+):SOLUTE SYMPORTER (SSF FAMILY)"/>
    <property type="match status" value="1"/>
</dbReference>
<keyword evidence="6 9" id="KW-1133">Transmembrane helix</keyword>
<feature type="transmembrane region" description="Helical" evidence="9">
    <location>
        <begin position="557"/>
        <end position="576"/>
    </location>
</feature>
<accession>A0A1T4X4C0</accession>
<evidence type="ECO:0000256" key="6">
    <source>
        <dbReference type="ARBA" id="ARBA00022989"/>
    </source>
</evidence>
<keyword evidence="5 9" id="KW-0812">Transmembrane</keyword>
<dbReference type="Gene3D" id="1.20.1730.10">
    <property type="entry name" value="Sodium/glucose cotransporter"/>
    <property type="match status" value="1"/>
</dbReference>
<dbReference type="EMBL" id="FUYC01000007">
    <property type="protein sequence ID" value="SKA84297.1"/>
    <property type="molecule type" value="Genomic_DNA"/>
</dbReference>
<feature type="transmembrane region" description="Helical" evidence="9">
    <location>
        <begin position="415"/>
        <end position="444"/>
    </location>
</feature>
<feature type="transmembrane region" description="Helical" evidence="9">
    <location>
        <begin position="6"/>
        <end position="25"/>
    </location>
</feature>
<keyword evidence="7 9" id="KW-0472">Membrane</keyword>
<dbReference type="InterPro" id="IPR018212">
    <property type="entry name" value="Na/solute_symporter_CS"/>
</dbReference>
<feature type="transmembrane region" description="Helical" evidence="9">
    <location>
        <begin position="520"/>
        <end position="537"/>
    </location>
</feature>
<dbReference type="Proteomes" id="UP000190027">
    <property type="component" value="Unassembled WGS sequence"/>
</dbReference>
<dbReference type="OrthoDB" id="9764416at2"/>
<dbReference type="Pfam" id="PF00474">
    <property type="entry name" value="SSF"/>
    <property type="match status" value="2"/>
</dbReference>
<name>A0A1T4X4C0_9BACT</name>
<gene>
    <name evidence="10" type="ORF">SAMN02745704_01745</name>
</gene>
<dbReference type="NCBIfam" id="TIGR03648">
    <property type="entry name" value="Na_symport_lg"/>
    <property type="match status" value="1"/>
</dbReference>
<keyword evidence="4" id="KW-1003">Cell membrane</keyword>
<feature type="transmembrane region" description="Helical" evidence="9">
    <location>
        <begin position="78"/>
        <end position="96"/>
    </location>
</feature>
<dbReference type="InterPro" id="IPR019899">
    <property type="entry name" value="Na/solute_symporter_VC_2705"/>
</dbReference>
<proteinExistence type="inferred from homology"/>
<protein>
    <submittedName>
        <fullName evidence="10">Cation/acetate symporter</fullName>
    </submittedName>
</protein>
<comment type="similarity">
    <text evidence="2 8">Belongs to the sodium:solute symporter (SSF) (TC 2.A.21) family.</text>
</comment>
<feature type="transmembrane region" description="Helical" evidence="9">
    <location>
        <begin position="464"/>
        <end position="482"/>
    </location>
</feature>
<dbReference type="InterPro" id="IPR038377">
    <property type="entry name" value="Na/Glc_symporter_sf"/>
</dbReference>
<evidence type="ECO:0000256" key="5">
    <source>
        <dbReference type="ARBA" id="ARBA00022692"/>
    </source>
</evidence>
<evidence type="ECO:0000256" key="7">
    <source>
        <dbReference type="ARBA" id="ARBA00023136"/>
    </source>
</evidence>
<evidence type="ECO:0000256" key="8">
    <source>
        <dbReference type="RuleBase" id="RU362091"/>
    </source>
</evidence>
<feature type="transmembrane region" description="Helical" evidence="9">
    <location>
        <begin position="117"/>
        <end position="134"/>
    </location>
</feature>
<evidence type="ECO:0000313" key="11">
    <source>
        <dbReference type="Proteomes" id="UP000190027"/>
    </source>
</evidence>
<evidence type="ECO:0000256" key="3">
    <source>
        <dbReference type="ARBA" id="ARBA00022448"/>
    </source>
</evidence>
<dbReference type="PANTHER" id="PTHR48086">
    <property type="entry name" value="SODIUM/PROLINE SYMPORTER-RELATED"/>
    <property type="match status" value="1"/>
</dbReference>
<feature type="transmembrane region" description="Helical" evidence="9">
    <location>
        <begin position="488"/>
        <end position="513"/>
    </location>
</feature>
<dbReference type="RefSeq" id="WP_078717311.1">
    <property type="nucleotide sequence ID" value="NZ_FUYC01000007.1"/>
</dbReference>
<evidence type="ECO:0000256" key="9">
    <source>
        <dbReference type="SAM" id="Phobius"/>
    </source>
</evidence>
<organism evidence="10 11">
    <name type="scientific">Paucidesulfovibrio gracilis DSM 16080</name>
    <dbReference type="NCBI Taxonomy" id="1121449"/>
    <lineage>
        <taxon>Bacteria</taxon>
        <taxon>Pseudomonadati</taxon>
        <taxon>Thermodesulfobacteriota</taxon>
        <taxon>Desulfovibrionia</taxon>
        <taxon>Desulfovibrionales</taxon>
        <taxon>Desulfovibrionaceae</taxon>
        <taxon>Paucidesulfovibrio</taxon>
    </lineage>
</organism>
<dbReference type="PROSITE" id="PS00457">
    <property type="entry name" value="NA_SOLUT_SYMP_2"/>
    <property type="match status" value="1"/>
</dbReference>
<evidence type="ECO:0000256" key="1">
    <source>
        <dbReference type="ARBA" id="ARBA00004141"/>
    </source>
</evidence>
<dbReference type="InterPro" id="IPR001734">
    <property type="entry name" value="Na/solute_symporter"/>
</dbReference>
<comment type="subcellular location">
    <subcellularLocation>
        <location evidence="1">Membrane</location>
        <topology evidence="1">Multi-pass membrane protein</topology>
    </subcellularLocation>
</comment>
<dbReference type="AlphaFoldDB" id="A0A1T4X4C0"/>
<dbReference type="PROSITE" id="PS50283">
    <property type="entry name" value="NA_SOLUT_SYMP_3"/>
    <property type="match status" value="1"/>
</dbReference>
<keyword evidence="3" id="KW-0813">Transport</keyword>
<feature type="transmembrane region" description="Helical" evidence="9">
    <location>
        <begin position="287"/>
        <end position="308"/>
    </location>
</feature>
<dbReference type="GO" id="GO:0022857">
    <property type="term" value="F:transmembrane transporter activity"/>
    <property type="evidence" value="ECO:0007669"/>
    <property type="project" value="InterPro"/>
</dbReference>
<dbReference type="STRING" id="1121449.SAMN02745704_01745"/>
<reference evidence="10 11" key="1">
    <citation type="submission" date="2017-02" db="EMBL/GenBank/DDBJ databases">
        <authorList>
            <person name="Peterson S.W."/>
        </authorList>
    </citation>
    <scope>NUCLEOTIDE SEQUENCE [LARGE SCALE GENOMIC DNA]</scope>
    <source>
        <strain evidence="10 11">DSM 16080</strain>
    </source>
</reference>
<feature type="transmembrane region" description="Helical" evidence="9">
    <location>
        <begin position="251"/>
        <end position="275"/>
    </location>
</feature>